<proteinExistence type="predicted"/>
<dbReference type="AlphaFoldDB" id="A0ABD2PJD8"/>
<feature type="non-terminal residue" evidence="1">
    <location>
        <position position="1"/>
    </location>
</feature>
<organism evidence="1 2">
    <name type="scientific">Cichlidogyrus casuarinus</name>
    <dbReference type="NCBI Taxonomy" id="1844966"/>
    <lineage>
        <taxon>Eukaryota</taxon>
        <taxon>Metazoa</taxon>
        <taxon>Spiralia</taxon>
        <taxon>Lophotrochozoa</taxon>
        <taxon>Platyhelminthes</taxon>
        <taxon>Monogenea</taxon>
        <taxon>Monopisthocotylea</taxon>
        <taxon>Dactylogyridea</taxon>
        <taxon>Ancyrocephalidae</taxon>
        <taxon>Cichlidogyrus</taxon>
    </lineage>
</organism>
<evidence type="ECO:0000313" key="2">
    <source>
        <dbReference type="Proteomes" id="UP001626550"/>
    </source>
</evidence>
<comment type="caution">
    <text evidence="1">The sequence shown here is derived from an EMBL/GenBank/DDBJ whole genome shotgun (WGS) entry which is preliminary data.</text>
</comment>
<evidence type="ECO:0000313" key="1">
    <source>
        <dbReference type="EMBL" id="KAL3307583.1"/>
    </source>
</evidence>
<protein>
    <submittedName>
        <fullName evidence="1">Uncharacterized protein</fullName>
    </submittedName>
</protein>
<accession>A0ABD2PJD8</accession>
<reference evidence="1 2" key="1">
    <citation type="submission" date="2024-11" db="EMBL/GenBank/DDBJ databases">
        <title>Adaptive evolution of stress response genes in parasites aligns with host niche diversity.</title>
        <authorList>
            <person name="Hahn C."/>
            <person name="Resl P."/>
        </authorList>
    </citation>
    <scope>NUCLEOTIDE SEQUENCE [LARGE SCALE GENOMIC DNA]</scope>
    <source>
        <strain evidence="1">EGGRZ-B1_66</strain>
        <tissue evidence="1">Body</tissue>
    </source>
</reference>
<dbReference type="EMBL" id="JBJKFK010006994">
    <property type="protein sequence ID" value="KAL3307583.1"/>
    <property type="molecule type" value="Genomic_DNA"/>
</dbReference>
<gene>
    <name evidence="1" type="ORF">Ciccas_013900</name>
</gene>
<sequence length="66" mass="7414">TPLGLIMYDDPETTQGYTELHTSLLQFDLQCTRNGAVMILNTNNLKVAQKFKAQVFDGMFTLLTTT</sequence>
<name>A0ABD2PJD8_9PLAT</name>
<dbReference type="Proteomes" id="UP001626550">
    <property type="component" value="Unassembled WGS sequence"/>
</dbReference>
<keyword evidence="2" id="KW-1185">Reference proteome</keyword>